<evidence type="ECO:0000313" key="3">
    <source>
        <dbReference type="EMBL" id="STZ77173.1"/>
    </source>
</evidence>
<dbReference type="PANTHER" id="PTHR30486:SF12">
    <property type="entry name" value="TYPE IV PILUS ATPASE PILU"/>
    <property type="match status" value="1"/>
</dbReference>
<dbReference type="AlphaFoldDB" id="A0A378UKD9"/>
<organism evidence="3 4">
    <name type="scientific">Bergeriella denitrificans</name>
    <name type="common">Neisseria denitrificans</name>
    <dbReference type="NCBI Taxonomy" id="494"/>
    <lineage>
        <taxon>Bacteria</taxon>
        <taxon>Pseudomonadati</taxon>
        <taxon>Pseudomonadota</taxon>
        <taxon>Betaproteobacteria</taxon>
        <taxon>Neisseriales</taxon>
        <taxon>Neisseriaceae</taxon>
        <taxon>Bergeriella</taxon>
    </lineage>
</organism>
<dbReference type="Proteomes" id="UP000254651">
    <property type="component" value="Unassembled WGS sequence"/>
</dbReference>
<dbReference type="CDD" id="cd01131">
    <property type="entry name" value="PilT"/>
    <property type="match status" value="1"/>
</dbReference>
<dbReference type="InterPro" id="IPR001482">
    <property type="entry name" value="T2SS/T4SS_dom"/>
</dbReference>
<dbReference type="EMBL" id="UGQS01000002">
    <property type="protein sequence ID" value="STZ77173.1"/>
    <property type="molecule type" value="Genomic_DNA"/>
</dbReference>
<dbReference type="GO" id="GO:0005524">
    <property type="term" value="F:ATP binding"/>
    <property type="evidence" value="ECO:0007669"/>
    <property type="project" value="InterPro"/>
</dbReference>
<feature type="domain" description="Bacterial type II secretion system protein E" evidence="2">
    <location>
        <begin position="132"/>
        <end position="294"/>
    </location>
</feature>
<dbReference type="Gene3D" id="3.40.50.300">
    <property type="entry name" value="P-loop containing nucleotide triphosphate hydrolases"/>
    <property type="match status" value="1"/>
</dbReference>
<dbReference type="InterPro" id="IPR006321">
    <property type="entry name" value="PilT/PilU"/>
</dbReference>
<dbReference type="RefSeq" id="WP_066080997.1">
    <property type="nucleotide sequence ID" value="NZ_CP181246.1"/>
</dbReference>
<dbReference type="GO" id="GO:0016887">
    <property type="term" value="F:ATP hydrolysis activity"/>
    <property type="evidence" value="ECO:0007669"/>
    <property type="project" value="InterPro"/>
</dbReference>
<sequence length="388" mass="42664">MSHNDFFSKPAALPVHPLLERMFREAEERGASDIFISAGFPPAFKADGTLFPMRHPPLEAEETAAIVRSTMSAEQAAAFERSWELNYAAASPGGTRYRINAYRGQGRTGMVLRRINRDIPAIAALNLPAVLETLALAPRGLLVLAGPANSGKSATAAALLDHRNRHLPGHILTIEDPIEFIHKPMRCIFTQREIGIDTPDRASAVQSAMRQSPDVVALGEIRNAADMDDALQLAQAGHLCIITLHAGSAVQAVERILHFYPETRRGQAQIDLALNLNAVIGQRLAVKKDQSGRIAAVDLLLNTPAMQDALFKGRIADIRSLMARSAPDGMQTFNQNLFDLYTRGIISREEALRQADSANDLQLQIRLYDEGRQTEYLYDRIGDLNLMS</sequence>
<evidence type="ECO:0000259" key="2">
    <source>
        <dbReference type="Pfam" id="PF00437"/>
    </source>
</evidence>
<dbReference type="Pfam" id="PF00437">
    <property type="entry name" value="T2SSE"/>
    <property type="match status" value="1"/>
</dbReference>
<dbReference type="InterPro" id="IPR027417">
    <property type="entry name" value="P-loop_NTPase"/>
</dbReference>
<reference evidence="3 4" key="1">
    <citation type="submission" date="2018-06" db="EMBL/GenBank/DDBJ databases">
        <authorList>
            <consortium name="Pathogen Informatics"/>
            <person name="Doyle S."/>
        </authorList>
    </citation>
    <scope>NUCLEOTIDE SEQUENCE [LARGE SCALE GENOMIC DNA]</scope>
    <source>
        <strain evidence="3 4">NCTC10295</strain>
    </source>
</reference>
<dbReference type="PANTHER" id="PTHR30486">
    <property type="entry name" value="TWITCHING MOTILITY PROTEIN PILT"/>
    <property type="match status" value="1"/>
</dbReference>
<gene>
    <name evidence="3" type="primary">pilT_2</name>
    <name evidence="3" type="ORF">NCTC10295_01981</name>
</gene>
<dbReference type="InterPro" id="IPR050921">
    <property type="entry name" value="T4SS_GSP_E_ATPase"/>
</dbReference>
<accession>A0A378UKD9</accession>
<dbReference type="SUPFAM" id="SSF52540">
    <property type="entry name" value="P-loop containing nucleoside triphosphate hydrolases"/>
    <property type="match status" value="1"/>
</dbReference>
<proteinExistence type="inferred from homology"/>
<name>A0A378UKD9_BERDE</name>
<keyword evidence="4" id="KW-1185">Reference proteome</keyword>
<protein>
    <submittedName>
        <fullName evidence="3">Twitching motility - like protein</fullName>
    </submittedName>
</protein>
<dbReference type="Gene3D" id="3.30.450.90">
    <property type="match status" value="1"/>
</dbReference>
<evidence type="ECO:0000256" key="1">
    <source>
        <dbReference type="ARBA" id="ARBA00006611"/>
    </source>
</evidence>
<comment type="similarity">
    <text evidence="1">Belongs to the GSP E family.</text>
</comment>
<evidence type="ECO:0000313" key="4">
    <source>
        <dbReference type="Proteomes" id="UP000254651"/>
    </source>
</evidence>
<dbReference type="NCBIfam" id="TIGR01420">
    <property type="entry name" value="pilT_fam"/>
    <property type="match status" value="1"/>
</dbReference>